<dbReference type="SUPFAM" id="SSF53649">
    <property type="entry name" value="Alkaline phosphatase-like"/>
    <property type="match status" value="1"/>
</dbReference>
<protein>
    <submittedName>
        <fullName evidence="2">Sulfatase-like protein</fullName>
    </submittedName>
</protein>
<keyword evidence="3" id="KW-1185">Reference proteome</keyword>
<dbReference type="EMBL" id="PYGA01000037">
    <property type="protein sequence ID" value="PSK85952.1"/>
    <property type="molecule type" value="Genomic_DNA"/>
</dbReference>
<proteinExistence type="predicted"/>
<dbReference type="OrthoDB" id="9803751at2"/>
<dbReference type="Proteomes" id="UP000240542">
    <property type="component" value="Unassembled WGS sequence"/>
</dbReference>
<organism evidence="2 3">
    <name type="scientific">Murinocardiopsis flavida</name>
    <dbReference type="NCBI Taxonomy" id="645275"/>
    <lineage>
        <taxon>Bacteria</taxon>
        <taxon>Bacillati</taxon>
        <taxon>Actinomycetota</taxon>
        <taxon>Actinomycetes</taxon>
        <taxon>Streptosporangiales</taxon>
        <taxon>Nocardiopsidaceae</taxon>
        <taxon>Murinocardiopsis</taxon>
    </lineage>
</organism>
<reference evidence="2 3" key="1">
    <citation type="submission" date="2018-03" db="EMBL/GenBank/DDBJ databases">
        <title>Genomic Encyclopedia of Archaeal and Bacterial Type Strains, Phase II (KMG-II): from individual species to whole genera.</title>
        <authorList>
            <person name="Goeker M."/>
        </authorList>
    </citation>
    <scope>NUCLEOTIDE SEQUENCE [LARGE SCALE GENOMIC DNA]</scope>
    <source>
        <strain evidence="2 3">DSM 45312</strain>
    </source>
</reference>
<dbReference type="Pfam" id="PF00884">
    <property type="entry name" value="Sulfatase"/>
    <property type="match status" value="1"/>
</dbReference>
<dbReference type="InterPro" id="IPR017850">
    <property type="entry name" value="Alkaline_phosphatase_core_sf"/>
</dbReference>
<comment type="caution">
    <text evidence="2">The sequence shown here is derived from an EMBL/GenBank/DDBJ whole genome shotgun (WGS) entry which is preliminary data.</text>
</comment>
<sequence length="296" mass="32287">MPAADLAERDVVLVTLDSCRYDVATRASLPHLSALGPLLEAETPGTYTFPAHSALFNGFLPQPVNAGFVLGHHRLGAVWRSGAARPATRPAGVQFTGTTLMEHYADRGYRVIGAGGVTFFNPGEPGNSLPRLFPEFHYVGRPAQQPLTRAGRVVDRDEALTLAHAGFLAQRCLEADRFFLFINCPSTHIPYTTPNSPLTPSTGEALERLYRLHDTKSAHPPLAPDAVEELLGMQRRGLEWADEQLGLLFRRLAHRQPLVVVCADHGEEFGEGGRYGHGHPHPTVTTVPLWCGLLSP</sequence>
<dbReference type="InterPro" id="IPR000917">
    <property type="entry name" value="Sulfatase_N"/>
</dbReference>
<gene>
    <name evidence="2" type="ORF">CLV63_13711</name>
</gene>
<evidence type="ECO:0000313" key="3">
    <source>
        <dbReference type="Proteomes" id="UP000240542"/>
    </source>
</evidence>
<evidence type="ECO:0000259" key="1">
    <source>
        <dbReference type="Pfam" id="PF00884"/>
    </source>
</evidence>
<dbReference type="RefSeq" id="WP_106586827.1">
    <property type="nucleotide sequence ID" value="NZ_PYGA01000037.1"/>
</dbReference>
<name>A0A2P8CLW4_9ACTN</name>
<feature type="domain" description="Sulfatase N-terminal" evidence="1">
    <location>
        <begin position="10"/>
        <end position="281"/>
    </location>
</feature>
<accession>A0A2P8CLW4</accession>
<dbReference type="AlphaFoldDB" id="A0A2P8CLW4"/>
<evidence type="ECO:0000313" key="2">
    <source>
        <dbReference type="EMBL" id="PSK85952.1"/>
    </source>
</evidence>
<dbReference type="Gene3D" id="3.40.720.10">
    <property type="entry name" value="Alkaline Phosphatase, subunit A"/>
    <property type="match status" value="1"/>
</dbReference>